<evidence type="ECO:0000313" key="5">
    <source>
        <dbReference type="Proteomes" id="UP000324907"/>
    </source>
</evidence>
<protein>
    <submittedName>
        <fullName evidence="3">Uncharacterized protein</fullName>
    </submittedName>
</protein>
<evidence type="ECO:0000313" key="3">
    <source>
        <dbReference type="EMBL" id="KAA0150935.1"/>
    </source>
</evidence>
<evidence type="ECO:0000313" key="6">
    <source>
        <dbReference type="Proteomes" id="UP000325113"/>
    </source>
</evidence>
<organism evidence="3 6">
    <name type="scientific">Cafeteria roenbergensis</name>
    <name type="common">Marine flagellate</name>
    <dbReference type="NCBI Taxonomy" id="33653"/>
    <lineage>
        <taxon>Eukaryota</taxon>
        <taxon>Sar</taxon>
        <taxon>Stramenopiles</taxon>
        <taxon>Bigyra</taxon>
        <taxon>Opalozoa</taxon>
        <taxon>Bicosoecida</taxon>
        <taxon>Cafeteriaceae</taxon>
        <taxon>Cafeteria</taxon>
    </lineage>
</organism>
<accession>A0A5A8CDB5</accession>
<evidence type="ECO:0000256" key="2">
    <source>
        <dbReference type="SAM" id="Phobius"/>
    </source>
</evidence>
<dbReference type="EMBL" id="VLTL01000002">
    <property type="protein sequence ID" value="KAA0172164.1"/>
    <property type="molecule type" value="Genomic_DNA"/>
</dbReference>
<keyword evidence="2" id="KW-1133">Transmembrane helix</keyword>
<dbReference type="Proteomes" id="UP000324907">
    <property type="component" value="Unassembled WGS sequence"/>
</dbReference>
<gene>
    <name evidence="4" type="ORF">FNF28_00167</name>
    <name evidence="3" type="ORF">FNF31_06936</name>
</gene>
<dbReference type="EMBL" id="VLTM01000119">
    <property type="protein sequence ID" value="KAA0150935.1"/>
    <property type="molecule type" value="Genomic_DNA"/>
</dbReference>
<keyword evidence="2" id="KW-0812">Transmembrane</keyword>
<evidence type="ECO:0000256" key="1">
    <source>
        <dbReference type="SAM" id="MobiDB-lite"/>
    </source>
</evidence>
<name>A0A5A8CDB5_CAFRO</name>
<feature type="transmembrane region" description="Helical" evidence="2">
    <location>
        <begin position="276"/>
        <end position="296"/>
    </location>
</feature>
<proteinExistence type="predicted"/>
<reference evidence="5 6" key="1">
    <citation type="submission" date="2019-07" db="EMBL/GenBank/DDBJ databases">
        <title>Genomes of Cafeteria roenbergensis.</title>
        <authorList>
            <person name="Fischer M.G."/>
            <person name="Hackl T."/>
            <person name="Roman M."/>
        </authorList>
    </citation>
    <scope>NUCLEOTIDE SEQUENCE [LARGE SCALE GENOMIC DNA]</scope>
    <source>
        <strain evidence="3 6">Cflag</strain>
        <strain evidence="4 5">RCC970-E3</strain>
    </source>
</reference>
<feature type="transmembrane region" description="Helical" evidence="2">
    <location>
        <begin position="203"/>
        <end position="226"/>
    </location>
</feature>
<sequence length="328" mass="32314">MLFARINVMRRAVGSGARAAGTLRTAARAAGAVIPGALVRSSGVSGFHVEDDAIMNEQDALGLQVGFMTALDVLTLTTRLLRTTVRYKQLAIPAAAPSGPAALCYGQTSGVRFFSSQAGEEERLADQKAGSRPAPPSASQPADVAGGLAAASSTLAAMLCTINCTVVPALAAVLPALSGAASASSAAASGDAACSSCEATLPFLGVSTAALKTFTFVGVAPLGLYAVASAYKSHKSPAVASVGLAGVASILALNVPSSVFPGAAAAVTAAVEAAPLVTESTAGLGGALLMIAHLLLTRRLAATQAQARASCCAASKPSCCSGPKESKA</sequence>
<feature type="region of interest" description="Disordered" evidence="1">
    <location>
        <begin position="122"/>
        <end position="143"/>
    </location>
</feature>
<comment type="caution">
    <text evidence="3">The sequence shown here is derived from an EMBL/GenBank/DDBJ whole genome shotgun (WGS) entry which is preliminary data.</text>
</comment>
<keyword evidence="2" id="KW-0472">Membrane</keyword>
<dbReference type="Proteomes" id="UP000325113">
    <property type="component" value="Unassembled WGS sequence"/>
</dbReference>
<evidence type="ECO:0000313" key="4">
    <source>
        <dbReference type="EMBL" id="KAA0172164.1"/>
    </source>
</evidence>
<dbReference type="AlphaFoldDB" id="A0A5A8CDB5"/>
<feature type="transmembrane region" description="Helical" evidence="2">
    <location>
        <begin position="238"/>
        <end position="256"/>
    </location>
</feature>